<evidence type="ECO:0000313" key="3">
    <source>
        <dbReference type="EMBL" id="TQV85858.1"/>
    </source>
</evidence>
<accession>A0A545U8S4</accession>
<dbReference type="EMBL" id="VIKS01000011">
    <property type="protein sequence ID" value="TQV85858.1"/>
    <property type="molecule type" value="Genomic_DNA"/>
</dbReference>
<dbReference type="PANTHER" id="PTHR44366:SF1">
    <property type="entry name" value="UDP-N-ACETYLGLUCOSAMINE--PEPTIDE N-ACETYLGLUCOSAMINYLTRANSFERASE 110 KDA SUBUNIT"/>
    <property type="match status" value="1"/>
</dbReference>
<feature type="repeat" description="TPR" evidence="1">
    <location>
        <begin position="86"/>
        <end position="119"/>
    </location>
</feature>
<organism evidence="3 4">
    <name type="scientific">Aliikangiella coralliicola</name>
    <dbReference type="NCBI Taxonomy" id="2592383"/>
    <lineage>
        <taxon>Bacteria</taxon>
        <taxon>Pseudomonadati</taxon>
        <taxon>Pseudomonadota</taxon>
        <taxon>Gammaproteobacteria</taxon>
        <taxon>Oceanospirillales</taxon>
        <taxon>Pleioneaceae</taxon>
        <taxon>Aliikangiella</taxon>
    </lineage>
</organism>
<dbReference type="PROSITE" id="PS50005">
    <property type="entry name" value="TPR"/>
    <property type="match status" value="2"/>
</dbReference>
<dbReference type="Proteomes" id="UP000315439">
    <property type="component" value="Unassembled WGS sequence"/>
</dbReference>
<dbReference type="OrthoDB" id="255821at2"/>
<dbReference type="SMART" id="SM00028">
    <property type="entry name" value="TPR"/>
    <property type="match status" value="4"/>
</dbReference>
<reference evidence="3 4" key="1">
    <citation type="submission" date="2019-07" db="EMBL/GenBank/DDBJ databases">
        <title>Draft genome for Aliikangiella sp. M105.</title>
        <authorList>
            <person name="Wang G."/>
        </authorList>
    </citation>
    <scope>NUCLEOTIDE SEQUENCE [LARGE SCALE GENOMIC DNA]</scope>
    <source>
        <strain evidence="3 4">M105</strain>
    </source>
</reference>
<dbReference type="GO" id="GO:0097363">
    <property type="term" value="F:protein O-acetylglucosaminyltransferase activity"/>
    <property type="evidence" value="ECO:0007669"/>
    <property type="project" value="TreeGrafter"/>
</dbReference>
<dbReference type="SUPFAM" id="SSF48452">
    <property type="entry name" value="TPR-like"/>
    <property type="match status" value="1"/>
</dbReference>
<keyword evidence="4" id="KW-1185">Reference proteome</keyword>
<dbReference type="AlphaFoldDB" id="A0A545U8S4"/>
<sequence length="208" mass="24004">MYYIKRTKNLLCWMLSLFLLASCSSGRKQESPTSNIPQNNQTPASQETLNNELGLYRQAITELNNNELDKAEQSFTKMTELHPDLAGPWANLALVYLKQEHMEKAEENIQIALQKNPDMPQALNLAGYIENQKGEINQAKSFYEKAIKNKPDYALAHYNLALLYDIYLQDIPKAVQHYEQYLSLIKVEDSKTKSWVEELRLNMKSDNT</sequence>
<dbReference type="GO" id="GO:0006493">
    <property type="term" value="P:protein O-linked glycosylation"/>
    <property type="evidence" value="ECO:0007669"/>
    <property type="project" value="InterPro"/>
</dbReference>
<evidence type="ECO:0000256" key="2">
    <source>
        <dbReference type="SAM" id="SignalP"/>
    </source>
</evidence>
<feature type="signal peptide" evidence="2">
    <location>
        <begin position="1"/>
        <end position="21"/>
    </location>
</feature>
<dbReference type="InterPro" id="IPR011990">
    <property type="entry name" value="TPR-like_helical_dom_sf"/>
</dbReference>
<dbReference type="PANTHER" id="PTHR44366">
    <property type="entry name" value="UDP-N-ACETYLGLUCOSAMINE--PEPTIDE N-ACETYLGLUCOSAMINYLTRANSFERASE 110 KDA SUBUNIT"/>
    <property type="match status" value="1"/>
</dbReference>
<comment type="caution">
    <text evidence="3">The sequence shown here is derived from an EMBL/GenBank/DDBJ whole genome shotgun (WGS) entry which is preliminary data.</text>
</comment>
<evidence type="ECO:0000313" key="4">
    <source>
        <dbReference type="Proteomes" id="UP000315439"/>
    </source>
</evidence>
<dbReference type="Pfam" id="PF13414">
    <property type="entry name" value="TPR_11"/>
    <property type="match status" value="1"/>
</dbReference>
<dbReference type="InterPro" id="IPR019734">
    <property type="entry name" value="TPR_rpt"/>
</dbReference>
<dbReference type="PROSITE" id="PS51257">
    <property type="entry name" value="PROKAR_LIPOPROTEIN"/>
    <property type="match status" value="1"/>
</dbReference>
<name>A0A545U8S4_9GAMM</name>
<dbReference type="InterPro" id="IPR037919">
    <property type="entry name" value="OGT"/>
</dbReference>
<feature type="repeat" description="TPR" evidence="1">
    <location>
        <begin position="120"/>
        <end position="153"/>
    </location>
</feature>
<keyword evidence="1" id="KW-0802">TPR repeat</keyword>
<feature type="chain" id="PRO_5021802054" evidence="2">
    <location>
        <begin position="22"/>
        <end position="208"/>
    </location>
</feature>
<dbReference type="RefSeq" id="WP_142932777.1">
    <property type="nucleotide sequence ID" value="NZ_ML660167.1"/>
</dbReference>
<dbReference type="Gene3D" id="1.25.40.10">
    <property type="entry name" value="Tetratricopeptide repeat domain"/>
    <property type="match status" value="1"/>
</dbReference>
<evidence type="ECO:0000256" key="1">
    <source>
        <dbReference type="PROSITE-ProRule" id="PRU00339"/>
    </source>
</evidence>
<gene>
    <name evidence="3" type="ORF">FLL46_18205</name>
</gene>
<keyword evidence="2" id="KW-0732">Signal</keyword>
<proteinExistence type="predicted"/>
<protein>
    <submittedName>
        <fullName evidence="3">Tetratricopeptide repeat protein</fullName>
    </submittedName>
</protein>